<dbReference type="InterPro" id="IPR016181">
    <property type="entry name" value="Acyl_CoA_acyltransferase"/>
</dbReference>
<organism evidence="4">
    <name type="scientific">freshwater metagenome</name>
    <dbReference type="NCBI Taxonomy" id="449393"/>
    <lineage>
        <taxon>unclassified sequences</taxon>
        <taxon>metagenomes</taxon>
        <taxon>ecological metagenomes</taxon>
    </lineage>
</organism>
<dbReference type="CDD" id="cd04301">
    <property type="entry name" value="NAT_SF"/>
    <property type="match status" value="1"/>
</dbReference>
<evidence type="ECO:0000259" key="3">
    <source>
        <dbReference type="PROSITE" id="PS51186"/>
    </source>
</evidence>
<keyword evidence="2" id="KW-0012">Acyltransferase</keyword>
<accession>A0A6J6LPG6</accession>
<protein>
    <submittedName>
        <fullName evidence="4">Unannotated protein</fullName>
    </submittedName>
</protein>
<dbReference type="InterPro" id="IPR000182">
    <property type="entry name" value="GNAT_dom"/>
</dbReference>
<dbReference type="PANTHER" id="PTHR43877">
    <property type="entry name" value="AMINOALKYLPHOSPHONATE N-ACETYLTRANSFERASE-RELATED-RELATED"/>
    <property type="match status" value="1"/>
</dbReference>
<dbReference type="SUPFAM" id="SSF55729">
    <property type="entry name" value="Acyl-CoA N-acyltransferases (Nat)"/>
    <property type="match status" value="1"/>
</dbReference>
<dbReference type="AlphaFoldDB" id="A0A6J6LPG6"/>
<reference evidence="4" key="1">
    <citation type="submission" date="2020-05" db="EMBL/GenBank/DDBJ databases">
        <authorList>
            <person name="Chiriac C."/>
            <person name="Salcher M."/>
            <person name="Ghai R."/>
            <person name="Kavagutti S V."/>
        </authorList>
    </citation>
    <scope>NUCLEOTIDE SEQUENCE</scope>
</reference>
<dbReference type="Gene3D" id="3.40.630.30">
    <property type="match status" value="1"/>
</dbReference>
<gene>
    <name evidence="4" type="ORF">UFOPK2242_01046</name>
</gene>
<name>A0A6J6LPG6_9ZZZZ</name>
<evidence type="ECO:0000256" key="1">
    <source>
        <dbReference type="ARBA" id="ARBA00022679"/>
    </source>
</evidence>
<sequence length="158" mass="17675">MQMKIRRAQPDDAEVLALVARRSIQISASLWYSQEHLDQWASAFSGESVLGAIADSVVLVAEDADCVRGFASLVASPTARCDLNLLYVDPHFTRRGVARALIDAVEEQARVNDVSELWVDASIPAAIVFEHLGYQVRERYAKRLGELAYENTWLSRRL</sequence>
<keyword evidence="1" id="KW-0808">Transferase</keyword>
<dbReference type="Pfam" id="PF13673">
    <property type="entry name" value="Acetyltransf_10"/>
    <property type="match status" value="1"/>
</dbReference>
<evidence type="ECO:0000313" key="4">
    <source>
        <dbReference type="EMBL" id="CAB4662355.1"/>
    </source>
</evidence>
<proteinExistence type="predicted"/>
<dbReference type="PANTHER" id="PTHR43877:SF1">
    <property type="entry name" value="ACETYLTRANSFERASE"/>
    <property type="match status" value="1"/>
</dbReference>
<dbReference type="GO" id="GO:0016747">
    <property type="term" value="F:acyltransferase activity, transferring groups other than amino-acyl groups"/>
    <property type="evidence" value="ECO:0007669"/>
    <property type="project" value="InterPro"/>
</dbReference>
<dbReference type="InterPro" id="IPR050832">
    <property type="entry name" value="Bact_Acetyltransf"/>
</dbReference>
<feature type="domain" description="N-acetyltransferase" evidence="3">
    <location>
        <begin position="3"/>
        <end position="158"/>
    </location>
</feature>
<dbReference type="PROSITE" id="PS51186">
    <property type="entry name" value="GNAT"/>
    <property type="match status" value="1"/>
</dbReference>
<evidence type="ECO:0000256" key="2">
    <source>
        <dbReference type="ARBA" id="ARBA00023315"/>
    </source>
</evidence>
<dbReference type="EMBL" id="CAEZWM010000133">
    <property type="protein sequence ID" value="CAB4662355.1"/>
    <property type="molecule type" value="Genomic_DNA"/>
</dbReference>